<dbReference type="InterPro" id="IPR011990">
    <property type="entry name" value="TPR-like_helical_dom_sf"/>
</dbReference>
<comment type="similarity">
    <text evidence="2">Belongs to the peroxisomal targeting signal receptor family.</text>
</comment>
<keyword evidence="3" id="KW-0963">Cytoplasm</keyword>
<dbReference type="Pfam" id="PF00515">
    <property type="entry name" value="TPR_1"/>
    <property type="match status" value="1"/>
</dbReference>
<feature type="compositionally biased region" description="Basic and acidic residues" evidence="8">
    <location>
        <begin position="224"/>
        <end position="235"/>
    </location>
</feature>
<feature type="region of interest" description="Disordered" evidence="8">
    <location>
        <begin position="1"/>
        <end position="56"/>
    </location>
</feature>
<organism evidence="9 10">
    <name type="scientific">Tilletiopsis washingtonensis</name>
    <dbReference type="NCBI Taxonomy" id="58919"/>
    <lineage>
        <taxon>Eukaryota</taxon>
        <taxon>Fungi</taxon>
        <taxon>Dikarya</taxon>
        <taxon>Basidiomycota</taxon>
        <taxon>Ustilaginomycotina</taxon>
        <taxon>Exobasidiomycetes</taxon>
        <taxon>Entylomatales</taxon>
        <taxon>Entylomatales incertae sedis</taxon>
        <taxon>Tilletiopsis</taxon>
    </lineage>
</organism>
<evidence type="ECO:0000256" key="3">
    <source>
        <dbReference type="ARBA" id="ARBA00022490"/>
    </source>
</evidence>
<evidence type="ECO:0000256" key="4">
    <source>
        <dbReference type="ARBA" id="ARBA00022737"/>
    </source>
</evidence>
<feature type="repeat" description="TPR" evidence="6">
    <location>
        <begin position="575"/>
        <end position="608"/>
    </location>
</feature>
<gene>
    <name evidence="9" type="ORF">FA09DRAFT_311876</name>
</gene>
<dbReference type="PANTHER" id="PTHR10130">
    <property type="entry name" value="PEROXISOMAL TARGETING SIGNAL 1 RECEPTOR PEX5"/>
    <property type="match status" value="1"/>
</dbReference>
<dbReference type="InterPro" id="IPR019734">
    <property type="entry name" value="TPR_rpt"/>
</dbReference>
<dbReference type="GO" id="GO:0016560">
    <property type="term" value="P:protein import into peroxisome matrix, docking"/>
    <property type="evidence" value="ECO:0007669"/>
    <property type="project" value="TreeGrafter"/>
</dbReference>
<dbReference type="AlphaFoldDB" id="A0A316Z680"/>
<dbReference type="OrthoDB" id="10006023at2759"/>
<dbReference type="GO" id="GO:0005778">
    <property type="term" value="C:peroxisomal membrane"/>
    <property type="evidence" value="ECO:0007669"/>
    <property type="project" value="TreeGrafter"/>
</dbReference>
<keyword evidence="10" id="KW-1185">Reference proteome</keyword>
<proteinExistence type="inferred from homology"/>
<dbReference type="Gene3D" id="1.25.40.10">
    <property type="entry name" value="Tetratricopeptide repeat domain"/>
    <property type="match status" value="1"/>
</dbReference>
<feature type="compositionally biased region" description="Basic and acidic residues" evidence="8">
    <location>
        <begin position="22"/>
        <end position="34"/>
    </location>
</feature>
<dbReference type="GeneID" id="37268224"/>
<dbReference type="SUPFAM" id="SSF48452">
    <property type="entry name" value="TPR-like"/>
    <property type="match status" value="1"/>
</dbReference>
<comment type="subcellular location">
    <subcellularLocation>
        <location evidence="1">Cytoplasm</location>
    </subcellularLocation>
</comment>
<feature type="compositionally biased region" description="Gly residues" evidence="8">
    <location>
        <begin position="97"/>
        <end position="108"/>
    </location>
</feature>
<dbReference type="PANTHER" id="PTHR10130:SF9">
    <property type="entry name" value="PEROXISOMAL TARGETING SIGNAL RECEPTOR"/>
    <property type="match status" value="1"/>
</dbReference>
<feature type="region of interest" description="Disordered" evidence="8">
    <location>
        <begin position="224"/>
        <end position="247"/>
    </location>
</feature>
<evidence type="ECO:0000256" key="8">
    <source>
        <dbReference type="SAM" id="MobiDB-lite"/>
    </source>
</evidence>
<keyword evidence="5 6" id="KW-0802">TPR repeat</keyword>
<dbReference type="InterPro" id="IPR024111">
    <property type="entry name" value="PEX5/PEX5L"/>
</dbReference>
<sequence length="704" mass="75342">MSFLSGADCGPSNGLSSLLKHSQADRSLQGDRTEAGPGPGAASFRQRPAGAGGPADAQAWFAQQQQHGGPQQFSGPPPSSFEFEKMRAEMERMQMNNGGGGGSGGSGGWAQEMNRRGAPQQHMNMGPQSGNQGSAWSSQFASAGHASAPQQEAPGASATRSGGYGGFGMLGGGMGGMGMIGGGMGSMFANRAAQQQQPQQSSSRFTELSDKQWEDEFARLDAEATADKGKGKAAEPEQGQAEDEDRRVREALDRLESDIQEDGYEGDRRFEELWNAMHAGGAVPPSGADADVARFEEELQRQRERNAEEDDEAFEFYNHPSGGLGGGIQGLNETGRLDGTEDALLDGFGTVGVDGFPRLGGYRFAQDNPFMTHEAPLAEGLRLLANGGSLADAALLFEAATQRDAAGGTGGEQGEVSRALRERSEAWRRLGEAMAMNERETQAIRALEEAIKLDENNLEAYMSLAISYINEGYDAAAHSTLERYMSRAYPHLKPDPLPESISGTKDPLQGTDGNPWASLNRATSLFLAAAREGAAKGTIDPEVQVGLGVLFYSNSSYEQARDCFNTALQARPNDFLLWNRLGATLANSGKPEDAIEAYHKALELRPTFTRAIYNLSVACLNLGAHHEAAEHLLAALSLQQSHEAPNVPDGASAPRPPPLAEAQESHNLWSTLRRIFLVMDRMDLAQQAHVGSDLGQFRAEGFEF</sequence>
<dbReference type="PROSITE" id="PS50005">
    <property type="entry name" value="TPR"/>
    <property type="match status" value="3"/>
</dbReference>
<feature type="compositionally biased region" description="Low complexity" evidence="8">
    <location>
        <begin position="194"/>
        <end position="203"/>
    </location>
</feature>
<dbReference type="SMART" id="SM00028">
    <property type="entry name" value="TPR"/>
    <property type="match status" value="4"/>
</dbReference>
<dbReference type="EMBL" id="KZ819303">
    <property type="protein sequence ID" value="PWN95643.1"/>
    <property type="molecule type" value="Genomic_DNA"/>
</dbReference>
<feature type="compositionally biased region" description="Low complexity" evidence="8">
    <location>
        <begin position="45"/>
        <end position="56"/>
    </location>
</feature>
<dbReference type="RefSeq" id="XP_025595922.1">
    <property type="nucleotide sequence ID" value="XM_025740678.1"/>
</dbReference>
<feature type="region of interest" description="Disordered" evidence="8">
    <location>
        <begin position="94"/>
        <end position="113"/>
    </location>
</feature>
<feature type="coiled-coil region" evidence="7">
    <location>
        <begin position="430"/>
        <end position="464"/>
    </location>
</feature>
<feature type="repeat" description="TPR" evidence="6">
    <location>
        <begin position="424"/>
        <end position="457"/>
    </location>
</feature>
<evidence type="ECO:0000256" key="5">
    <source>
        <dbReference type="ARBA" id="ARBA00022803"/>
    </source>
</evidence>
<feature type="compositionally biased region" description="Polar residues" evidence="8">
    <location>
        <begin position="121"/>
        <end position="141"/>
    </location>
</feature>
<dbReference type="GO" id="GO:0005052">
    <property type="term" value="F:peroxisome matrix targeting signal-1 binding"/>
    <property type="evidence" value="ECO:0007669"/>
    <property type="project" value="TreeGrafter"/>
</dbReference>
<feature type="region of interest" description="Disordered" evidence="8">
    <location>
        <begin position="191"/>
        <end position="210"/>
    </location>
</feature>
<keyword evidence="4" id="KW-0677">Repeat</keyword>
<dbReference type="STRING" id="58919.A0A316Z680"/>
<accession>A0A316Z680</accession>
<evidence type="ECO:0000256" key="1">
    <source>
        <dbReference type="ARBA" id="ARBA00004496"/>
    </source>
</evidence>
<evidence type="ECO:0000256" key="2">
    <source>
        <dbReference type="ARBA" id="ARBA00005348"/>
    </source>
</evidence>
<dbReference type="Pfam" id="PF13181">
    <property type="entry name" value="TPR_8"/>
    <property type="match status" value="1"/>
</dbReference>
<feature type="region of interest" description="Disordered" evidence="8">
    <location>
        <begin position="119"/>
        <end position="159"/>
    </location>
</feature>
<dbReference type="Proteomes" id="UP000245946">
    <property type="component" value="Unassembled WGS sequence"/>
</dbReference>
<evidence type="ECO:0000256" key="7">
    <source>
        <dbReference type="SAM" id="Coils"/>
    </source>
</evidence>
<evidence type="ECO:0000256" key="6">
    <source>
        <dbReference type="PROSITE-ProRule" id="PRU00339"/>
    </source>
</evidence>
<dbReference type="GO" id="GO:0005829">
    <property type="term" value="C:cytosol"/>
    <property type="evidence" value="ECO:0007669"/>
    <property type="project" value="TreeGrafter"/>
</dbReference>
<name>A0A316Z680_9BASI</name>
<reference evidence="9 10" key="1">
    <citation type="journal article" date="2018" name="Mol. Biol. Evol.">
        <title>Broad Genomic Sampling Reveals a Smut Pathogenic Ancestry of the Fungal Clade Ustilaginomycotina.</title>
        <authorList>
            <person name="Kijpornyongpan T."/>
            <person name="Mondo S.J."/>
            <person name="Barry K."/>
            <person name="Sandor L."/>
            <person name="Lee J."/>
            <person name="Lipzen A."/>
            <person name="Pangilinan J."/>
            <person name="LaButti K."/>
            <person name="Hainaut M."/>
            <person name="Henrissat B."/>
            <person name="Grigoriev I.V."/>
            <person name="Spatafora J.W."/>
            <person name="Aime M.C."/>
        </authorList>
    </citation>
    <scope>NUCLEOTIDE SEQUENCE [LARGE SCALE GENOMIC DNA]</scope>
    <source>
        <strain evidence="9 10">MCA 4186</strain>
    </source>
</reference>
<evidence type="ECO:0000313" key="9">
    <source>
        <dbReference type="EMBL" id="PWN95643.1"/>
    </source>
</evidence>
<protein>
    <submittedName>
        <fullName evidence="9">TPR-like protein</fullName>
    </submittedName>
</protein>
<keyword evidence="7" id="KW-0175">Coiled coil</keyword>
<evidence type="ECO:0000313" key="10">
    <source>
        <dbReference type="Proteomes" id="UP000245946"/>
    </source>
</evidence>
<feature type="repeat" description="TPR" evidence="6">
    <location>
        <begin position="541"/>
        <end position="574"/>
    </location>
</feature>